<keyword evidence="1" id="KW-0812">Transmembrane</keyword>
<keyword evidence="1" id="KW-1133">Transmembrane helix</keyword>
<accession>A0ABU6NH41</accession>
<feature type="transmembrane region" description="Helical" evidence="1">
    <location>
        <begin position="7"/>
        <end position="31"/>
    </location>
</feature>
<evidence type="ECO:0000256" key="1">
    <source>
        <dbReference type="SAM" id="Phobius"/>
    </source>
</evidence>
<proteinExistence type="predicted"/>
<name>A0ABU6NH41_9BACI</name>
<reference evidence="2 3" key="1">
    <citation type="submission" date="2023-03" db="EMBL/GenBank/DDBJ databases">
        <title>Bacillus Genome Sequencing.</title>
        <authorList>
            <person name="Dunlap C."/>
        </authorList>
    </citation>
    <scope>NUCLEOTIDE SEQUENCE [LARGE SCALE GENOMIC DNA]</scope>
    <source>
        <strain evidence="2 3">B-4107</strain>
    </source>
</reference>
<evidence type="ECO:0000313" key="3">
    <source>
        <dbReference type="Proteomes" id="UP001341820"/>
    </source>
</evidence>
<comment type="caution">
    <text evidence="2">The sequence shown here is derived from an EMBL/GenBank/DDBJ whole genome shotgun (WGS) entry which is preliminary data.</text>
</comment>
<dbReference type="EMBL" id="JAROAS010000001">
    <property type="protein sequence ID" value="MED4126525.1"/>
    <property type="molecule type" value="Genomic_DNA"/>
</dbReference>
<feature type="transmembrane region" description="Helical" evidence="1">
    <location>
        <begin position="37"/>
        <end position="57"/>
    </location>
</feature>
<gene>
    <name evidence="2" type="ORF">P5F74_00030</name>
</gene>
<keyword evidence="1" id="KW-0472">Membrane</keyword>
<dbReference type="RefSeq" id="WP_328235730.1">
    <property type="nucleotide sequence ID" value="NZ_JAROAS010000001.1"/>
</dbReference>
<organism evidence="2 3">
    <name type="scientific">Shouchella miscanthi</name>
    <dbReference type="NCBI Taxonomy" id="2598861"/>
    <lineage>
        <taxon>Bacteria</taxon>
        <taxon>Bacillati</taxon>
        <taxon>Bacillota</taxon>
        <taxon>Bacilli</taxon>
        <taxon>Bacillales</taxon>
        <taxon>Bacillaceae</taxon>
        <taxon>Shouchella</taxon>
    </lineage>
</organism>
<keyword evidence="3" id="KW-1185">Reference proteome</keyword>
<dbReference type="Proteomes" id="UP001341820">
    <property type="component" value="Unassembled WGS sequence"/>
</dbReference>
<sequence>MKEWSTVSIILSGLVFASSIVLLLIFSSFLFNTERMILLEVLLGILAFVFFTSASLIKKKLN</sequence>
<evidence type="ECO:0000313" key="2">
    <source>
        <dbReference type="EMBL" id="MED4126525.1"/>
    </source>
</evidence>
<protein>
    <submittedName>
        <fullName evidence="2">Uncharacterized protein</fullName>
    </submittedName>
</protein>